<dbReference type="EMBL" id="MU864998">
    <property type="protein sequence ID" value="KAK4461072.1"/>
    <property type="molecule type" value="Genomic_DNA"/>
</dbReference>
<feature type="region of interest" description="Disordered" evidence="1">
    <location>
        <begin position="157"/>
        <end position="189"/>
    </location>
</feature>
<name>A0AAV9HJP5_9PEZI</name>
<dbReference type="AlphaFoldDB" id="A0AAV9HJP5"/>
<gene>
    <name evidence="2" type="ORF">QBC42DRAFT_298061</name>
</gene>
<feature type="region of interest" description="Disordered" evidence="1">
    <location>
        <begin position="649"/>
        <end position="676"/>
    </location>
</feature>
<feature type="compositionally biased region" description="Basic and acidic residues" evidence="1">
    <location>
        <begin position="379"/>
        <end position="388"/>
    </location>
</feature>
<feature type="region of interest" description="Disordered" evidence="1">
    <location>
        <begin position="210"/>
        <end position="238"/>
    </location>
</feature>
<reference evidence="2" key="2">
    <citation type="submission" date="2023-06" db="EMBL/GenBank/DDBJ databases">
        <authorList>
            <consortium name="Lawrence Berkeley National Laboratory"/>
            <person name="Mondo S.J."/>
            <person name="Hensen N."/>
            <person name="Bonometti L."/>
            <person name="Westerberg I."/>
            <person name="Brannstrom I.O."/>
            <person name="Guillou S."/>
            <person name="Cros-Aarteil S."/>
            <person name="Calhoun S."/>
            <person name="Haridas S."/>
            <person name="Kuo A."/>
            <person name="Pangilinan J."/>
            <person name="Riley R."/>
            <person name="Labutti K."/>
            <person name="Andreopoulos B."/>
            <person name="Lipzen A."/>
            <person name="Chen C."/>
            <person name="Yanf M."/>
            <person name="Daum C."/>
            <person name="Ng V."/>
            <person name="Clum A."/>
            <person name="Steindorff A."/>
            <person name="Ohm R."/>
            <person name="Martin F."/>
            <person name="Silar P."/>
            <person name="Natvig D."/>
            <person name="Lalanne C."/>
            <person name="Gautier V."/>
            <person name="Ament-Velasquez S.L."/>
            <person name="Kruys A."/>
            <person name="Hutchinson M.I."/>
            <person name="Powell A.J."/>
            <person name="Barry K."/>
            <person name="Miller A.N."/>
            <person name="Grigoriev I.V."/>
            <person name="Debuchy R."/>
            <person name="Gladieux P."/>
            <person name="Thoren M.H."/>
            <person name="Johannesson H."/>
        </authorList>
    </citation>
    <scope>NUCLEOTIDE SEQUENCE</scope>
    <source>
        <strain evidence="2">PSN324</strain>
    </source>
</reference>
<feature type="region of interest" description="Disordered" evidence="1">
    <location>
        <begin position="1"/>
        <end position="54"/>
    </location>
</feature>
<evidence type="ECO:0000313" key="3">
    <source>
        <dbReference type="Proteomes" id="UP001321749"/>
    </source>
</evidence>
<evidence type="ECO:0008006" key="4">
    <source>
        <dbReference type="Google" id="ProtNLM"/>
    </source>
</evidence>
<organism evidence="2 3">
    <name type="scientific">Cladorrhinum samala</name>
    <dbReference type="NCBI Taxonomy" id="585594"/>
    <lineage>
        <taxon>Eukaryota</taxon>
        <taxon>Fungi</taxon>
        <taxon>Dikarya</taxon>
        <taxon>Ascomycota</taxon>
        <taxon>Pezizomycotina</taxon>
        <taxon>Sordariomycetes</taxon>
        <taxon>Sordariomycetidae</taxon>
        <taxon>Sordariales</taxon>
        <taxon>Podosporaceae</taxon>
        <taxon>Cladorrhinum</taxon>
    </lineage>
</organism>
<feature type="compositionally biased region" description="Low complexity" evidence="1">
    <location>
        <begin position="362"/>
        <end position="377"/>
    </location>
</feature>
<feature type="compositionally biased region" description="Low complexity" evidence="1">
    <location>
        <begin position="157"/>
        <end position="169"/>
    </location>
</feature>
<accession>A0AAV9HJP5</accession>
<feature type="compositionally biased region" description="Basic residues" evidence="1">
    <location>
        <begin position="219"/>
        <end position="231"/>
    </location>
</feature>
<feature type="compositionally biased region" description="Basic and acidic residues" evidence="1">
    <location>
        <begin position="444"/>
        <end position="458"/>
    </location>
</feature>
<evidence type="ECO:0000313" key="2">
    <source>
        <dbReference type="EMBL" id="KAK4461072.1"/>
    </source>
</evidence>
<feature type="region of interest" description="Disordered" evidence="1">
    <location>
        <begin position="78"/>
        <end position="105"/>
    </location>
</feature>
<feature type="compositionally biased region" description="Polar residues" evidence="1">
    <location>
        <begin position="519"/>
        <end position="545"/>
    </location>
</feature>
<keyword evidence="3" id="KW-1185">Reference proteome</keyword>
<feature type="region of interest" description="Disordered" evidence="1">
    <location>
        <begin position="518"/>
        <end position="556"/>
    </location>
</feature>
<proteinExistence type="predicted"/>
<feature type="region of interest" description="Disordered" evidence="1">
    <location>
        <begin position="423"/>
        <end position="458"/>
    </location>
</feature>
<feature type="region of interest" description="Disordered" evidence="1">
    <location>
        <begin position="356"/>
        <end position="388"/>
    </location>
</feature>
<reference evidence="2" key="1">
    <citation type="journal article" date="2023" name="Mol. Phylogenet. Evol.">
        <title>Genome-scale phylogeny and comparative genomics of the fungal order Sordariales.</title>
        <authorList>
            <person name="Hensen N."/>
            <person name="Bonometti L."/>
            <person name="Westerberg I."/>
            <person name="Brannstrom I.O."/>
            <person name="Guillou S."/>
            <person name="Cros-Aarteil S."/>
            <person name="Calhoun S."/>
            <person name="Haridas S."/>
            <person name="Kuo A."/>
            <person name="Mondo S."/>
            <person name="Pangilinan J."/>
            <person name="Riley R."/>
            <person name="LaButti K."/>
            <person name="Andreopoulos B."/>
            <person name="Lipzen A."/>
            <person name="Chen C."/>
            <person name="Yan M."/>
            <person name="Daum C."/>
            <person name="Ng V."/>
            <person name="Clum A."/>
            <person name="Steindorff A."/>
            <person name="Ohm R.A."/>
            <person name="Martin F."/>
            <person name="Silar P."/>
            <person name="Natvig D.O."/>
            <person name="Lalanne C."/>
            <person name="Gautier V."/>
            <person name="Ament-Velasquez S.L."/>
            <person name="Kruys A."/>
            <person name="Hutchinson M.I."/>
            <person name="Powell A.J."/>
            <person name="Barry K."/>
            <person name="Miller A.N."/>
            <person name="Grigoriev I.V."/>
            <person name="Debuchy R."/>
            <person name="Gladieux P."/>
            <person name="Hiltunen Thoren M."/>
            <person name="Johannesson H."/>
        </authorList>
    </citation>
    <scope>NUCLEOTIDE SEQUENCE</scope>
    <source>
        <strain evidence="2">PSN324</strain>
    </source>
</reference>
<comment type="caution">
    <text evidence="2">The sequence shown here is derived from an EMBL/GenBank/DDBJ whole genome shotgun (WGS) entry which is preliminary data.</text>
</comment>
<feature type="compositionally biased region" description="Basic and acidic residues" evidence="1">
    <location>
        <begin position="658"/>
        <end position="667"/>
    </location>
</feature>
<protein>
    <recommendedName>
        <fullName evidence="4">Mucin</fullName>
    </recommendedName>
</protein>
<dbReference type="Proteomes" id="UP001321749">
    <property type="component" value="Unassembled WGS sequence"/>
</dbReference>
<evidence type="ECO:0000256" key="1">
    <source>
        <dbReference type="SAM" id="MobiDB-lite"/>
    </source>
</evidence>
<sequence>MGNREHRSVGGSGLGAASSSEMDGKAPLATAHSAAEDEEGFHSQGDAGDGDESRDHLCDPFLSLSFLTRPSTPSTSLQLPFFNPSVSKDDDQSGNHSAPHNDANGISYDNYYYDRQCFYNSNSNTITTTTTTTTNSHAQTLFYTFFLSPTASTSSVASSVWSSPGPSSDTDSDETHTTMPGPTYDGPTDQLPPPTPITTEYYDNFACASAEQTPSRPQTAKHGRSFSRWGRRNQSPSNMQTLRLCGRRSLDLPGMRASAKRPGHSRSNSIQKLQAQAQAAAAAAAVPQMSRDEFEALPLAIQRKYFSTLERLRFAQESGLVDGISQHYDDISNFRRRKPRQERNLSEQFVSGIIRRGSVLGPHSSTSDSSPSYVAPSEATHEEELSREQQVDLARRLRASVILDAADEAVHKLNQLLNSGELESPVDTLRPPPSARPTSMDSHFSFRNDAGRQAHGEPTHQSIYDSFRWLDDDEDLDLRLFLDDYHANLREGVPSQSKQRPSFRRHLSISKLPFGRASLSLSRPGTNHAATAPSTPRHSPSNSGSGHAVHQHSRRKSRALSLITSKHIAQESITAIDPAAAHYQDPEARLKLRVYLASPQKFDEAVQFGFPSADILSPTSPHGLVEDTPNIGSFLVDGDEDDENVSLDSDEFSLADPDSPKTPEGLENKPGGLRPARFGNAALADPSYGRDFGAKISESSSYAQAPASSREMTLRMTLTRPDLRAHEDEIYGWQQRQQNVQQHARRTTVPMTSPTMDARAVDLREGGLHKDSLEKWVGVDHWNPNATTEKGVMKRIWNRMRRS</sequence>